<dbReference type="InterPro" id="IPR029787">
    <property type="entry name" value="Nucleotide_cyclase"/>
</dbReference>
<dbReference type="Proteomes" id="UP001257914">
    <property type="component" value="Unassembled WGS sequence"/>
</dbReference>
<dbReference type="Gene3D" id="3.30.70.270">
    <property type="match status" value="1"/>
</dbReference>
<dbReference type="InterPro" id="IPR001633">
    <property type="entry name" value="EAL_dom"/>
</dbReference>
<dbReference type="PANTHER" id="PTHR33121:SF79">
    <property type="entry name" value="CYCLIC DI-GMP PHOSPHODIESTERASE PDED-RELATED"/>
    <property type="match status" value="1"/>
</dbReference>
<dbReference type="CDD" id="cd01948">
    <property type="entry name" value="EAL"/>
    <property type="match status" value="1"/>
</dbReference>
<dbReference type="SMART" id="SM00052">
    <property type="entry name" value="EAL"/>
    <property type="match status" value="1"/>
</dbReference>
<name>A0ABU3QZM7_9GAMM</name>
<dbReference type="InterPro" id="IPR035919">
    <property type="entry name" value="EAL_sf"/>
</dbReference>
<evidence type="ECO:0000259" key="2">
    <source>
        <dbReference type="PROSITE" id="PS50883"/>
    </source>
</evidence>
<feature type="transmembrane region" description="Helical" evidence="1">
    <location>
        <begin position="345"/>
        <end position="366"/>
    </location>
</feature>
<dbReference type="PANTHER" id="PTHR33121">
    <property type="entry name" value="CYCLIC DI-GMP PHOSPHODIESTERASE PDEF"/>
    <property type="match status" value="1"/>
</dbReference>
<keyword evidence="1" id="KW-0812">Transmembrane</keyword>
<proteinExistence type="predicted"/>
<feature type="transmembrane region" description="Helical" evidence="1">
    <location>
        <begin position="289"/>
        <end position="311"/>
    </location>
</feature>
<keyword evidence="1" id="KW-1133">Transmembrane helix</keyword>
<organism evidence="3 4">
    <name type="scientific">Psychrosphaera aquimarina</name>
    <dbReference type="NCBI Taxonomy" id="2044854"/>
    <lineage>
        <taxon>Bacteria</taxon>
        <taxon>Pseudomonadati</taxon>
        <taxon>Pseudomonadota</taxon>
        <taxon>Gammaproteobacteria</taxon>
        <taxon>Alteromonadales</taxon>
        <taxon>Pseudoalteromonadaceae</taxon>
        <taxon>Psychrosphaera</taxon>
    </lineage>
</organism>
<gene>
    <name evidence="3" type="ORF">RT723_07725</name>
</gene>
<dbReference type="SUPFAM" id="SSF55073">
    <property type="entry name" value="Nucleotide cyclase"/>
    <property type="match status" value="1"/>
</dbReference>
<dbReference type="PROSITE" id="PS50883">
    <property type="entry name" value="EAL"/>
    <property type="match status" value="1"/>
</dbReference>
<dbReference type="InterPro" id="IPR043128">
    <property type="entry name" value="Rev_trsase/Diguanyl_cyclase"/>
</dbReference>
<dbReference type="EMBL" id="JAWCUA010000007">
    <property type="protein sequence ID" value="MDU0112888.1"/>
    <property type="molecule type" value="Genomic_DNA"/>
</dbReference>
<sequence>MPINIKRTIQFLLIIVSIIVTVFAVNIHNGQQAINKNTVNSTDLVKEKFNIHYIDDSDNPLSLSQINKLPSGMYADASKKLHSPDSLVFSVWYRVNLKGGVNPLSSAFSVTVDNPTLDSITFYLLEKGAVVQTKRVGDTTFSKNNLDYVVPQMNIYDGFQRDQSIYIHIETNGASASPIIIELIEDSQLRSSAQLMLIGCFIGVVLIMIIYNYIMFKGIGDPSYFNYIGYIAFAGFTISLINGFSFYVFPFEVARWFNNHLMITHFIGLIFALKFAISFLRFDKIKPWFVNIGMMASKVILVFAFSALYFTEATLTPVYFAAVLFVYVYVISLMSMVLSSRLMWVRYYLLSWLPLFVGVGIGIAAFNGGVPYNFLTRNAALLGVLAEICIMSIALMDRFRANEVDRDYRTKHDPVTGLPNKAALEPVIKKLVSGKKSFTLVLVEIPEANNLIPSLGVELSNQFYIELFNNIENYADGLTSIYEFEQNIENKTYHTARVSNSCFALIFVGDLSDEALSYNFLAIQEAVSTLITLNGAAISVSCNAGVVSYPNDSLEKENLITLAFQAMLGRNKNEQCWVRYEQHKSENVKKRFELAGELQTAIDNDDLELFHQPQINLKTGVVQGSELLLRWNHSDLGYVSPERIIDIAEETGTIHHLTEWVITQGLSQHAKLYRLGFEHTISINLSSKDLTDNGLIAHILTTVAEYVIPPKTIVFELTESATTNDPEMAKSVITELHQQGYKIAIDDFGTGYSNLDYLSQLPFDMLKIDRSFMNLAMSKRNNMITEMTIALGRRLGVSVVAEGVETHEVAEILNNFYCPVAQGYLYAKPMAFIDYMRWLQKKPKQHE</sequence>
<feature type="domain" description="EAL" evidence="2">
    <location>
        <begin position="591"/>
        <end position="843"/>
    </location>
</feature>
<dbReference type="Gene3D" id="3.20.20.450">
    <property type="entry name" value="EAL domain"/>
    <property type="match status" value="1"/>
</dbReference>
<keyword evidence="1" id="KW-0472">Membrane</keyword>
<keyword evidence="4" id="KW-1185">Reference proteome</keyword>
<dbReference type="Pfam" id="PF07695">
    <property type="entry name" value="7TMR-DISM_7TM"/>
    <property type="match status" value="1"/>
</dbReference>
<dbReference type="Pfam" id="PF07696">
    <property type="entry name" value="7TMR-DISMED2"/>
    <property type="match status" value="1"/>
</dbReference>
<dbReference type="RefSeq" id="WP_315946555.1">
    <property type="nucleotide sequence ID" value="NZ_JAWCUA010000007.1"/>
</dbReference>
<dbReference type="InterPro" id="IPR011622">
    <property type="entry name" value="7TMR_DISM_rcpt_extracell_dom2"/>
</dbReference>
<protein>
    <submittedName>
        <fullName evidence="3">EAL domain-containing protein</fullName>
    </submittedName>
</protein>
<comment type="caution">
    <text evidence="3">The sequence shown here is derived from an EMBL/GenBank/DDBJ whole genome shotgun (WGS) entry which is preliminary data.</text>
</comment>
<evidence type="ECO:0000313" key="3">
    <source>
        <dbReference type="EMBL" id="MDU0112888.1"/>
    </source>
</evidence>
<feature type="transmembrane region" description="Helical" evidence="1">
    <location>
        <begin position="317"/>
        <end position="338"/>
    </location>
</feature>
<reference evidence="3 4" key="1">
    <citation type="submission" date="2023-10" db="EMBL/GenBank/DDBJ databases">
        <title>Psychrosphaera aquimaarina strain SW33 isolated from seawater.</title>
        <authorList>
            <person name="Bayburt H."/>
            <person name="Kim J.M."/>
            <person name="Choi B.J."/>
            <person name="Jeon C.O."/>
        </authorList>
    </citation>
    <scope>NUCLEOTIDE SEQUENCE [LARGE SCALE GENOMIC DNA]</scope>
    <source>
        <strain evidence="3 4">KCTC 52743</strain>
    </source>
</reference>
<feature type="transmembrane region" description="Helical" evidence="1">
    <location>
        <begin position="227"/>
        <end position="249"/>
    </location>
</feature>
<dbReference type="InterPro" id="IPR050706">
    <property type="entry name" value="Cyclic-di-GMP_PDE-like"/>
</dbReference>
<dbReference type="Pfam" id="PF00563">
    <property type="entry name" value="EAL"/>
    <property type="match status" value="1"/>
</dbReference>
<dbReference type="InterPro" id="IPR011623">
    <property type="entry name" value="7TMR_DISM_rcpt_extracell_dom1"/>
</dbReference>
<accession>A0ABU3QZM7</accession>
<feature type="transmembrane region" description="Helical" evidence="1">
    <location>
        <begin position="195"/>
        <end position="215"/>
    </location>
</feature>
<dbReference type="Gene3D" id="2.60.40.2380">
    <property type="match status" value="1"/>
</dbReference>
<evidence type="ECO:0000313" key="4">
    <source>
        <dbReference type="Proteomes" id="UP001257914"/>
    </source>
</evidence>
<evidence type="ECO:0000256" key="1">
    <source>
        <dbReference type="SAM" id="Phobius"/>
    </source>
</evidence>
<feature type="transmembrane region" description="Helical" evidence="1">
    <location>
        <begin position="378"/>
        <end position="396"/>
    </location>
</feature>
<dbReference type="SUPFAM" id="SSF141868">
    <property type="entry name" value="EAL domain-like"/>
    <property type="match status" value="1"/>
</dbReference>
<feature type="transmembrane region" description="Helical" evidence="1">
    <location>
        <begin position="261"/>
        <end position="282"/>
    </location>
</feature>